<dbReference type="GO" id="GO:0000785">
    <property type="term" value="C:chromatin"/>
    <property type="evidence" value="ECO:0007669"/>
    <property type="project" value="TreeGrafter"/>
</dbReference>
<protein>
    <submittedName>
        <fullName evidence="14">Retinoblastoma-related protein</fullName>
    </submittedName>
</protein>
<keyword evidence="15" id="KW-1185">Reference proteome</keyword>
<sequence>MIPGAAGTDKEDAGRPGDLQSAGDGGAMEARFSYLCKSGLALDEGTAEEAVALFEESKQILLGILPSDGSGSAVEKSWSAFILYCVSGLCTEKKNKEKDEGRVKLFHILEAAKLNALDFLKEMPHFALKADNILSSHYGSDWEKRIGLKELHANVDQLCWLSRFYKKAYYQFFKASGRCSWRNLSGLDDYVSDYHYFGWLLFLALRAHAFSRFKDLVTSTNALVSILAILILHVPIGLRNLAISTSPFLVVKFLSYSDKKSEKGVDLLASLSQTYNASEEELKSMMEKVNKLIVDVLRKNPCHTSEYKTESLHDINTDELTYFKDLQDENALQNDLLVLDKHYNDIIKCDADLDERMFLNVEEILDANGSLNFSGDAINLFREPDNLGSVISPTKFIRNRVSPHPTASPVNGNFAGNLRMAQWTPVSTTMTTAKWLREVISPFPSIPSSDLQHFLASCDIDLTSSITHRASIILEAIFPSQFGERRIPGNLQGSNPMDSVWSEQRKLESAKLYYRVLEAICKAESQRLSGNNLTSLLSNERFHRCMLACAAELVLATHKTVTMMFPAVLERTGITAFDLSKVIESFVRHEETLPRELKRHLNFLEERLIESMSWGRGSSLYNSLVVARPALAAEINRLGLLAEPMPSLDSIVVHKSIISAGIQPASSHKHGGSSGKFDSQTGDSRSPKRLCGENRGLSADQNILASPVKENTTIFNSPKSKLPSLQSAFASPACPNPSTSGETCAEAGLSCFFNKILKLAAIRIRSLCERLRLSQQILEHVYFLIQQILSQRTALFYNRHIDQLILCSIYVVNKIWNADLTFRAIIYNYKKQPQCRSQVYKSVYVNWSSIDSMKKGHEHVDIVTFYNAVFIPCVKPLLEELGPDKVESGIPASPRLSTFPNLPDMSPKKVSACHNVYVSPLRQSKLDALLAPSSKSYYACVGESTHAFQSPSKDLMVINSRLNCGGGRRIGGRLNFDLVSDSIVAGSLGPQNGSSGSSAAGTAIDGHVKTEHPDM</sequence>
<comment type="similarity">
    <text evidence="2">Belongs to the retinoblastoma protein (RB) family.</text>
</comment>
<keyword evidence="7" id="KW-0131">Cell cycle</keyword>
<dbReference type="EMBL" id="JBBWWQ010000009">
    <property type="protein sequence ID" value="KAK8938383.1"/>
    <property type="molecule type" value="Genomic_DNA"/>
</dbReference>
<dbReference type="GO" id="GO:0005667">
    <property type="term" value="C:transcription regulator complex"/>
    <property type="evidence" value="ECO:0007669"/>
    <property type="project" value="TreeGrafter"/>
</dbReference>
<dbReference type="SMART" id="SM01367">
    <property type="entry name" value="DUF3452"/>
    <property type="match status" value="1"/>
</dbReference>
<feature type="coiled-coil region" evidence="9">
    <location>
        <begin position="268"/>
        <end position="295"/>
    </location>
</feature>
<evidence type="ECO:0000259" key="12">
    <source>
        <dbReference type="SMART" id="SM01367"/>
    </source>
</evidence>
<dbReference type="SMART" id="SM00385">
    <property type="entry name" value="CYCLIN"/>
    <property type="match status" value="1"/>
</dbReference>
<feature type="compositionally biased region" description="Low complexity" evidence="10">
    <location>
        <begin position="993"/>
        <end position="1003"/>
    </location>
</feature>
<comment type="caution">
    <text evidence="14">The sequence shown here is derived from an EMBL/GenBank/DDBJ whole genome shotgun (WGS) entry which is preliminary data.</text>
</comment>
<keyword evidence="6" id="KW-0539">Nucleus</keyword>
<feature type="region of interest" description="Disordered" evidence="10">
    <location>
        <begin position="989"/>
        <end position="1015"/>
    </location>
</feature>
<feature type="domain" description="Retinoblastoma-associated protein N-terminal" evidence="12">
    <location>
        <begin position="89"/>
        <end position="233"/>
    </location>
</feature>
<dbReference type="GO" id="GO:0032875">
    <property type="term" value="P:regulation of DNA endoreduplication"/>
    <property type="evidence" value="ECO:0007669"/>
    <property type="project" value="UniProtKB-ARBA"/>
</dbReference>
<dbReference type="Pfam" id="PF01858">
    <property type="entry name" value="RB_A"/>
    <property type="match status" value="1"/>
</dbReference>
<evidence type="ECO:0000256" key="7">
    <source>
        <dbReference type="ARBA" id="ARBA00023306"/>
    </source>
</evidence>
<dbReference type="GO" id="GO:0000977">
    <property type="term" value="F:RNA polymerase II transcription regulatory region sequence-specific DNA binding"/>
    <property type="evidence" value="ECO:0007669"/>
    <property type="project" value="TreeGrafter"/>
</dbReference>
<feature type="domain" description="Cyclin-like" evidence="11">
    <location>
        <begin position="762"/>
        <end position="879"/>
    </location>
</feature>
<dbReference type="SUPFAM" id="SSF47954">
    <property type="entry name" value="Cyclin-like"/>
    <property type="match status" value="2"/>
</dbReference>
<gene>
    <name evidence="14" type="primary">Rb1</name>
    <name evidence="14" type="ORF">KSP39_PZI011396</name>
</gene>
<dbReference type="InterPro" id="IPR036915">
    <property type="entry name" value="Cyclin-like_sf"/>
</dbReference>
<feature type="domain" description="Retinoblastoma-associated protein A-box" evidence="13">
    <location>
        <begin position="424"/>
        <end position="624"/>
    </location>
</feature>
<dbReference type="Proteomes" id="UP001418222">
    <property type="component" value="Unassembled WGS sequence"/>
</dbReference>
<keyword evidence="3" id="KW-0678">Repressor</keyword>
<dbReference type="SMART" id="SM01368">
    <property type="entry name" value="RB_A"/>
    <property type="match status" value="1"/>
</dbReference>
<evidence type="ECO:0000313" key="15">
    <source>
        <dbReference type="Proteomes" id="UP001418222"/>
    </source>
</evidence>
<feature type="region of interest" description="Disordered" evidence="10">
    <location>
        <begin position="663"/>
        <end position="694"/>
    </location>
</feature>
<dbReference type="PANTHER" id="PTHR13742:SF17">
    <property type="entry name" value="RE32990P-RELATED"/>
    <property type="match status" value="1"/>
</dbReference>
<comment type="function">
    <text evidence="8">Regulator of biological processes that recruits a histone deacetylase to control gene transcription. May play a role in the entry into mitosis, negatively regulating the cell proliferation. Formation of stable complexes with geminiviridae replication-associated proteins may create a cellular environment which favors viral DNA replication.</text>
</comment>
<organism evidence="14 15">
    <name type="scientific">Platanthera zijinensis</name>
    <dbReference type="NCBI Taxonomy" id="2320716"/>
    <lineage>
        <taxon>Eukaryota</taxon>
        <taxon>Viridiplantae</taxon>
        <taxon>Streptophyta</taxon>
        <taxon>Embryophyta</taxon>
        <taxon>Tracheophyta</taxon>
        <taxon>Spermatophyta</taxon>
        <taxon>Magnoliopsida</taxon>
        <taxon>Liliopsida</taxon>
        <taxon>Asparagales</taxon>
        <taxon>Orchidaceae</taxon>
        <taxon>Orchidoideae</taxon>
        <taxon>Orchideae</taxon>
        <taxon>Orchidinae</taxon>
        <taxon>Platanthera</taxon>
    </lineage>
</organism>
<feature type="compositionally biased region" description="Basic and acidic residues" evidence="10">
    <location>
        <begin position="1006"/>
        <end position="1015"/>
    </location>
</feature>
<evidence type="ECO:0000256" key="3">
    <source>
        <dbReference type="ARBA" id="ARBA00022491"/>
    </source>
</evidence>
<name>A0AAP0G5A9_9ASPA</name>
<dbReference type="GO" id="GO:2000134">
    <property type="term" value="P:negative regulation of G1/S transition of mitotic cell cycle"/>
    <property type="evidence" value="ECO:0007669"/>
    <property type="project" value="TreeGrafter"/>
</dbReference>
<evidence type="ECO:0000259" key="11">
    <source>
        <dbReference type="SMART" id="SM00385"/>
    </source>
</evidence>
<evidence type="ECO:0000259" key="13">
    <source>
        <dbReference type="SMART" id="SM01368"/>
    </source>
</evidence>
<keyword evidence="9" id="KW-0175">Coiled coil</keyword>
<keyword evidence="4" id="KW-0805">Transcription regulation</keyword>
<dbReference type="Pfam" id="PF01857">
    <property type="entry name" value="RB_B"/>
    <property type="match status" value="1"/>
</dbReference>
<dbReference type="FunFam" id="1.10.472.10:FF:000030">
    <property type="entry name" value="Retinoblastoma-related protein 1"/>
    <property type="match status" value="1"/>
</dbReference>
<keyword evidence="5" id="KW-0804">Transcription</keyword>
<reference evidence="14 15" key="1">
    <citation type="journal article" date="2022" name="Nat. Plants">
        <title>Genomes of leafy and leafless Platanthera orchids illuminate the evolution of mycoheterotrophy.</title>
        <authorList>
            <person name="Li M.H."/>
            <person name="Liu K.W."/>
            <person name="Li Z."/>
            <person name="Lu H.C."/>
            <person name="Ye Q.L."/>
            <person name="Zhang D."/>
            <person name="Wang J.Y."/>
            <person name="Li Y.F."/>
            <person name="Zhong Z.M."/>
            <person name="Liu X."/>
            <person name="Yu X."/>
            <person name="Liu D.K."/>
            <person name="Tu X.D."/>
            <person name="Liu B."/>
            <person name="Hao Y."/>
            <person name="Liao X.Y."/>
            <person name="Jiang Y.T."/>
            <person name="Sun W.H."/>
            <person name="Chen J."/>
            <person name="Chen Y.Q."/>
            <person name="Ai Y."/>
            <person name="Zhai J.W."/>
            <person name="Wu S.S."/>
            <person name="Zhou Z."/>
            <person name="Hsiao Y.Y."/>
            <person name="Wu W.L."/>
            <person name="Chen Y.Y."/>
            <person name="Lin Y.F."/>
            <person name="Hsu J.L."/>
            <person name="Li C.Y."/>
            <person name="Wang Z.W."/>
            <person name="Zhao X."/>
            <person name="Zhong W.Y."/>
            <person name="Ma X.K."/>
            <person name="Ma L."/>
            <person name="Huang J."/>
            <person name="Chen G.Z."/>
            <person name="Huang M.Z."/>
            <person name="Huang L."/>
            <person name="Peng D.H."/>
            <person name="Luo Y.B."/>
            <person name="Zou S.Q."/>
            <person name="Chen S.P."/>
            <person name="Lan S."/>
            <person name="Tsai W.C."/>
            <person name="Van de Peer Y."/>
            <person name="Liu Z.J."/>
        </authorList>
    </citation>
    <scope>NUCLEOTIDE SEQUENCE [LARGE SCALE GENOMIC DNA]</scope>
    <source>
        <strain evidence="14">Lor287</strain>
    </source>
</reference>
<evidence type="ECO:0000256" key="10">
    <source>
        <dbReference type="SAM" id="MobiDB-lite"/>
    </source>
</evidence>
<dbReference type="Gene3D" id="1.10.472.140">
    <property type="match status" value="1"/>
</dbReference>
<evidence type="ECO:0000313" key="14">
    <source>
        <dbReference type="EMBL" id="KAK8938383.1"/>
    </source>
</evidence>
<evidence type="ECO:0000256" key="9">
    <source>
        <dbReference type="SAM" id="Coils"/>
    </source>
</evidence>
<dbReference type="GO" id="GO:0030154">
    <property type="term" value="P:cell differentiation"/>
    <property type="evidence" value="ECO:0007669"/>
    <property type="project" value="TreeGrafter"/>
</dbReference>
<evidence type="ECO:0000256" key="6">
    <source>
        <dbReference type="ARBA" id="ARBA00023242"/>
    </source>
</evidence>
<dbReference type="PANTHER" id="PTHR13742">
    <property type="entry name" value="RETINOBLASTOMA-ASSOCIATED PROTEIN RB -RELATED"/>
    <property type="match status" value="1"/>
</dbReference>
<dbReference type="InterPro" id="IPR002719">
    <property type="entry name" value="RB_B"/>
</dbReference>
<evidence type="ECO:0000256" key="1">
    <source>
        <dbReference type="ARBA" id="ARBA00004123"/>
    </source>
</evidence>
<dbReference type="Pfam" id="PF11934">
    <property type="entry name" value="DUF3452"/>
    <property type="match status" value="1"/>
</dbReference>
<dbReference type="InterPro" id="IPR002720">
    <property type="entry name" value="RB_A"/>
</dbReference>
<evidence type="ECO:0000256" key="2">
    <source>
        <dbReference type="ARBA" id="ARBA00009475"/>
    </source>
</evidence>
<dbReference type="InterPro" id="IPR013763">
    <property type="entry name" value="Cyclin-like_dom"/>
</dbReference>
<dbReference type="FunFam" id="1.10.472.10:FF:000067">
    <property type="entry name" value="Retinoblastoma-related protein 1"/>
    <property type="match status" value="1"/>
</dbReference>
<dbReference type="FunFam" id="1.10.472.140:FF:000003">
    <property type="entry name" value="Retinoblastoma-related protein 1"/>
    <property type="match status" value="1"/>
</dbReference>
<accession>A0AAP0G5A9</accession>
<dbReference type="GO" id="GO:0006357">
    <property type="term" value="P:regulation of transcription by RNA polymerase II"/>
    <property type="evidence" value="ECO:0007669"/>
    <property type="project" value="InterPro"/>
</dbReference>
<evidence type="ECO:0000256" key="4">
    <source>
        <dbReference type="ARBA" id="ARBA00023015"/>
    </source>
</evidence>
<dbReference type="GO" id="GO:0005634">
    <property type="term" value="C:nucleus"/>
    <property type="evidence" value="ECO:0007669"/>
    <property type="project" value="UniProtKB-SubCell"/>
</dbReference>
<feature type="region of interest" description="Disordered" evidence="10">
    <location>
        <begin position="1"/>
        <end position="24"/>
    </location>
</feature>
<dbReference type="InterPro" id="IPR028309">
    <property type="entry name" value="RB_fam"/>
</dbReference>
<comment type="subcellular location">
    <subcellularLocation>
        <location evidence="1">Nucleus</location>
    </subcellularLocation>
</comment>
<proteinExistence type="inferred from homology"/>
<dbReference type="Gene3D" id="1.10.472.10">
    <property type="entry name" value="Cyclin-like"/>
    <property type="match status" value="2"/>
</dbReference>
<evidence type="ECO:0000256" key="8">
    <source>
        <dbReference type="ARBA" id="ARBA00025018"/>
    </source>
</evidence>
<dbReference type="InterPro" id="IPR024599">
    <property type="entry name" value="RB_N"/>
</dbReference>
<evidence type="ECO:0000256" key="5">
    <source>
        <dbReference type="ARBA" id="ARBA00023163"/>
    </source>
</evidence>
<dbReference type="AlphaFoldDB" id="A0AAP0G5A9"/>